<dbReference type="CDD" id="cd06223">
    <property type="entry name" value="PRTases_typeI"/>
    <property type="match status" value="1"/>
</dbReference>
<dbReference type="InterPro" id="IPR029057">
    <property type="entry name" value="PRTase-like"/>
</dbReference>
<comment type="similarity">
    <text evidence="1">Belongs to the ComF/GntX family.</text>
</comment>
<dbReference type="EMBL" id="JBFRYC010000003">
    <property type="protein sequence ID" value="MEX1661395.1"/>
    <property type="molecule type" value="Genomic_DNA"/>
</dbReference>
<evidence type="ECO:0000313" key="4">
    <source>
        <dbReference type="EMBL" id="MEX1661395.1"/>
    </source>
</evidence>
<keyword evidence="5" id="KW-1185">Reference proteome</keyword>
<feature type="domain" description="Double zinc ribbon" evidence="3">
    <location>
        <begin position="21"/>
        <end position="80"/>
    </location>
</feature>
<dbReference type="SUPFAM" id="SSF53271">
    <property type="entry name" value="PRTase-like"/>
    <property type="match status" value="1"/>
</dbReference>
<dbReference type="PANTHER" id="PTHR47505">
    <property type="entry name" value="DNA UTILIZATION PROTEIN YHGH"/>
    <property type="match status" value="1"/>
</dbReference>
<evidence type="ECO:0000259" key="2">
    <source>
        <dbReference type="Pfam" id="PF00156"/>
    </source>
</evidence>
<gene>
    <name evidence="4" type="ORF">AB4874_06985</name>
</gene>
<dbReference type="RefSeq" id="WP_368391436.1">
    <property type="nucleotide sequence ID" value="NZ_JBFRYC010000003.1"/>
</dbReference>
<reference evidence="4 5" key="1">
    <citation type="journal article" date="2011" name="Int. J. Syst. Evol. Microbiol.">
        <title>Zhongshania antarctica gen. nov., sp. nov. and Zhongshania guokunii sp. nov., gammaproteobacteria respectively isolated from coastal attached (fast) ice and surface seawater of the Antarctic.</title>
        <authorList>
            <person name="Li H.J."/>
            <person name="Zhang X.Y."/>
            <person name="Chen C.X."/>
            <person name="Zhang Y.J."/>
            <person name="Gao Z.M."/>
            <person name="Yu Y."/>
            <person name="Chen X.L."/>
            <person name="Chen B."/>
            <person name="Zhang Y.Z."/>
        </authorList>
    </citation>
    <scope>NUCLEOTIDE SEQUENCE [LARGE SCALE GENOMIC DNA]</scope>
    <source>
        <strain evidence="4 5">15-R06ZXC-3</strain>
    </source>
</reference>
<accession>A0ABV3TIK4</accession>
<evidence type="ECO:0000259" key="3">
    <source>
        <dbReference type="Pfam" id="PF18912"/>
    </source>
</evidence>
<evidence type="ECO:0000313" key="5">
    <source>
        <dbReference type="Proteomes" id="UP001557465"/>
    </source>
</evidence>
<dbReference type="Pfam" id="PF18912">
    <property type="entry name" value="DZR_2"/>
    <property type="match status" value="1"/>
</dbReference>
<dbReference type="PANTHER" id="PTHR47505:SF1">
    <property type="entry name" value="DNA UTILIZATION PROTEIN YHGH"/>
    <property type="match status" value="1"/>
</dbReference>
<dbReference type="InterPro" id="IPR044005">
    <property type="entry name" value="DZR_2"/>
</dbReference>
<dbReference type="InterPro" id="IPR051910">
    <property type="entry name" value="ComF/GntX_DNA_util-trans"/>
</dbReference>
<dbReference type="Proteomes" id="UP001557465">
    <property type="component" value="Unassembled WGS sequence"/>
</dbReference>
<evidence type="ECO:0000256" key="1">
    <source>
        <dbReference type="ARBA" id="ARBA00008007"/>
    </source>
</evidence>
<proteinExistence type="inferred from homology"/>
<organism evidence="4 5">
    <name type="scientific">Thioclava arctica</name>
    <dbReference type="NCBI Taxonomy" id="3238301"/>
    <lineage>
        <taxon>Bacteria</taxon>
        <taxon>Pseudomonadati</taxon>
        <taxon>Pseudomonadota</taxon>
        <taxon>Alphaproteobacteria</taxon>
        <taxon>Rhodobacterales</taxon>
        <taxon>Paracoccaceae</taxon>
        <taxon>Thioclava</taxon>
    </lineage>
</organism>
<dbReference type="Pfam" id="PF00156">
    <property type="entry name" value="Pribosyltran"/>
    <property type="match status" value="1"/>
</dbReference>
<name>A0ABV3TIK4_9RHOB</name>
<protein>
    <submittedName>
        <fullName evidence="4">ComF family protein</fullName>
    </submittedName>
</protein>
<comment type="caution">
    <text evidence="4">The sequence shown here is derived from an EMBL/GenBank/DDBJ whole genome shotgun (WGS) entry which is preliminary data.</text>
</comment>
<dbReference type="Gene3D" id="3.40.50.2020">
    <property type="match status" value="1"/>
</dbReference>
<sequence length="254" mass="27080">MANSGLSVLRARMLAGGMHALHAVFPPRCIACGEEVGSDFGLCLSCWEQTSFATGTVCDACGVPLPGDDGGEAVLCDDCLTHPRPWTRGRTAMMYSCVGRDLVLAFKHADRLDLVRPMAGWMAQAARALITPDTLIAPIPLHRLRLLKRRYNQSALLAKAMARITEREGCVDLFLRTRNTPSQKGHDRGARLANLSDAITLNPARADLIAGRNVLIVDDVMTSGATLGAATQAAMHAGAGRVDVVTLARVAKAP</sequence>
<feature type="domain" description="Phosphoribosyltransferase" evidence="2">
    <location>
        <begin position="199"/>
        <end position="249"/>
    </location>
</feature>
<dbReference type="InterPro" id="IPR000836">
    <property type="entry name" value="PRTase_dom"/>
</dbReference>